<dbReference type="RefSeq" id="WP_059637100.1">
    <property type="nucleotide sequence ID" value="NZ_LOTK01000081.1"/>
</dbReference>
<comment type="caution">
    <text evidence="2">The sequence shown here is derived from an EMBL/GenBank/DDBJ whole genome shotgun (WGS) entry which is preliminary data.</text>
</comment>
<gene>
    <name evidence="2" type="ORF">WI38_29525</name>
</gene>
<reference evidence="2 3" key="1">
    <citation type="submission" date="2015-11" db="EMBL/GenBank/DDBJ databases">
        <title>Expanding the genomic diversity of Burkholderia species for the development of highly accurate diagnostics.</title>
        <authorList>
            <person name="Sahl J."/>
            <person name="Keim P."/>
            <person name="Wagner D."/>
        </authorList>
    </citation>
    <scope>NUCLEOTIDE SEQUENCE [LARGE SCALE GENOMIC DNA]</scope>
    <source>
        <strain evidence="2 3">RF32-BP4</strain>
    </source>
</reference>
<proteinExistence type="predicted"/>
<sequence length="152" mass="16607">MSSDPIDSPDSHARRLSVFLKGSSRILEFSSITLLGTGIGPELCDFFIKQLGQQRFDAWSERLAALPPDGPGKAQKVAALLADPEDGPLTRTLMYAWYTGTWSGPPGDTDRVISSRAYQEALVWPLIGAHPGAAKQQGWDSWSRPPFPSPLR</sequence>
<evidence type="ECO:0000313" key="2">
    <source>
        <dbReference type="EMBL" id="KUZ82311.1"/>
    </source>
</evidence>
<organism evidence="2 3">
    <name type="scientific">Burkholderia ubonensis</name>
    <dbReference type="NCBI Taxonomy" id="101571"/>
    <lineage>
        <taxon>Bacteria</taxon>
        <taxon>Pseudomonadati</taxon>
        <taxon>Pseudomonadota</taxon>
        <taxon>Betaproteobacteria</taxon>
        <taxon>Burkholderiales</taxon>
        <taxon>Burkholderiaceae</taxon>
        <taxon>Burkholderia</taxon>
        <taxon>Burkholderia cepacia complex</taxon>
    </lineage>
</organism>
<name>A0A102L9F0_9BURK</name>
<evidence type="ECO:0000313" key="3">
    <source>
        <dbReference type="Proteomes" id="UP000065521"/>
    </source>
</evidence>
<dbReference type="AlphaFoldDB" id="A0A102L9F0"/>
<dbReference type="EMBL" id="LOTN01000070">
    <property type="protein sequence ID" value="KUZ82311.1"/>
    <property type="molecule type" value="Genomic_DNA"/>
</dbReference>
<feature type="region of interest" description="Disordered" evidence="1">
    <location>
        <begin position="132"/>
        <end position="152"/>
    </location>
</feature>
<dbReference type="Proteomes" id="UP000065521">
    <property type="component" value="Unassembled WGS sequence"/>
</dbReference>
<protein>
    <submittedName>
        <fullName evidence="2">Uncharacterized protein</fullName>
    </submittedName>
</protein>
<accession>A0A102L9F0</accession>
<evidence type="ECO:0000256" key="1">
    <source>
        <dbReference type="SAM" id="MobiDB-lite"/>
    </source>
</evidence>